<dbReference type="AlphaFoldDB" id="V5FVA7"/>
<accession>V5FVA7</accession>
<proteinExistence type="predicted"/>
<evidence type="ECO:0000313" key="3">
    <source>
        <dbReference type="EMBL" id="GAD95993.1"/>
    </source>
</evidence>
<dbReference type="SUPFAM" id="SSF46938">
    <property type="entry name" value="CRAL/TRIO N-terminal domain"/>
    <property type="match status" value="1"/>
</dbReference>
<dbReference type="Proteomes" id="UP000018001">
    <property type="component" value="Unassembled WGS sequence"/>
</dbReference>
<comment type="caution">
    <text evidence="3">The sequence shown here is derived from an EMBL/GenBank/DDBJ whole genome shotgun (WGS) entry which is preliminary data.</text>
</comment>
<organism evidence="3 4">
    <name type="scientific">Byssochlamys spectabilis (strain No. 5 / NBRC 109023)</name>
    <name type="common">Paecilomyces variotii</name>
    <dbReference type="NCBI Taxonomy" id="1356009"/>
    <lineage>
        <taxon>Eukaryota</taxon>
        <taxon>Fungi</taxon>
        <taxon>Dikarya</taxon>
        <taxon>Ascomycota</taxon>
        <taxon>Pezizomycotina</taxon>
        <taxon>Eurotiomycetes</taxon>
        <taxon>Eurotiomycetidae</taxon>
        <taxon>Eurotiales</taxon>
        <taxon>Thermoascaceae</taxon>
        <taxon>Paecilomyces</taxon>
    </lineage>
</organism>
<keyword evidence="4" id="KW-1185">Reference proteome</keyword>
<name>V5FVA7_BYSSN</name>
<feature type="domain" description="CRAL-TRIO" evidence="2">
    <location>
        <begin position="191"/>
        <end position="350"/>
    </location>
</feature>
<dbReference type="InterPro" id="IPR036273">
    <property type="entry name" value="CRAL/TRIO_N_dom_sf"/>
</dbReference>
<reference evidence="4" key="1">
    <citation type="journal article" date="2014" name="Genome Announc.">
        <title>Draft genome sequence of the formaldehyde-resistant fungus Byssochlamys spectabilis No. 5 (anamorph Paecilomyces variotii No. 5) (NBRC109023).</title>
        <authorList>
            <person name="Oka T."/>
            <person name="Ekino K."/>
            <person name="Fukuda K."/>
            <person name="Nomura Y."/>
        </authorList>
    </citation>
    <scope>NUCLEOTIDE SEQUENCE [LARGE SCALE GENOMIC DNA]</scope>
    <source>
        <strain evidence="4">No. 5 / NBRC 109023</strain>
    </source>
</reference>
<dbReference type="Pfam" id="PF03765">
    <property type="entry name" value="CRAL_TRIO_N"/>
    <property type="match status" value="1"/>
</dbReference>
<evidence type="ECO:0000256" key="1">
    <source>
        <dbReference type="SAM" id="MobiDB-lite"/>
    </source>
</evidence>
<dbReference type="Gene3D" id="3.40.525.10">
    <property type="entry name" value="CRAL-TRIO lipid binding domain"/>
    <property type="match status" value="1"/>
</dbReference>
<dbReference type="CDD" id="cd00170">
    <property type="entry name" value="SEC14"/>
    <property type="match status" value="1"/>
</dbReference>
<dbReference type="SMART" id="SM01100">
    <property type="entry name" value="CRAL_TRIO_N"/>
    <property type="match status" value="1"/>
</dbReference>
<evidence type="ECO:0000259" key="2">
    <source>
        <dbReference type="PROSITE" id="PS50191"/>
    </source>
</evidence>
<dbReference type="InterPro" id="IPR011074">
    <property type="entry name" value="CRAL/TRIO_N_dom"/>
</dbReference>
<gene>
    <name evidence="3" type="ORF">PVAR5_4642</name>
</gene>
<dbReference type="Pfam" id="PF00650">
    <property type="entry name" value="CRAL_TRIO"/>
    <property type="match status" value="1"/>
</dbReference>
<protein>
    <submittedName>
        <fullName evidence="3">CRAL/TRIO domain protein</fullName>
    </submittedName>
</protein>
<dbReference type="FunCoup" id="V5FVA7">
    <property type="interactions" value="169"/>
</dbReference>
<sequence>MSDTKSPPGHLGNLTEEQEAKLREAWTLLGKFIGMKVENTAAPAEKTAPKNEAPAQEKKKSRRSWFGLGGGSNNDPPTSDSASTHSTGISISDGDDKYGTMKDFQQTIADKTPEQLRQTLWAMVKKDHPDVLLLRFLRARKWDVNKAVIMLISTLRWRADQYHVDDDIMLNGEEGALKKADDSNASDKKVANDFIAQYKMGKSFVHGIDKEGRPISIVRVKTHKIGAHSNEAVEKFTVHQIETARLALQGNVETVVLIFDMTGFTLANMDYQPVKFIIKCFEANYPESLGFILIHEAPWIFNSIWKIIRGWLDPVVAAKVNFTYGVKDLEKFIDRGNIIKELGGDDPWEYKYLEVQPGENDRMKDTAKRDEVVAKTSGLHQELQDATKEWIVAANNGDQEAVKTWKAKREELIAKLKDVYWDLDPYIRARSYYDRAGVILPGGDIDFYPERKGKDATAKEVAAEPVTETVTEKAANGIAVEANPSTTVTVG</sequence>
<dbReference type="PANTHER" id="PTHR46590:SF1">
    <property type="entry name" value="PHOSPHATIDYLINOSITOL TRANSFER PROTEIN CSR1"/>
    <property type="match status" value="1"/>
</dbReference>
<dbReference type="HOGENOM" id="CLU_016665_3_0_1"/>
<dbReference type="PANTHER" id="PTHR46590">
    <property type="entry name" value="PHOSPHATIDYLINOSITOL TRANSFER PROTEIN CSR1-RELATED"/>
    <property type="match status" value="1"/>
</dbReference>
<feature type="compositionally biased region" description="Polar residues" evidence="1">
    <location>
        <begin position="73"/>
        <end position="90"/>
    </location>
</feature>
<dbReference type="eggNOG" id="KOG1470">
    <property type="taxonomic scope" value="Eukaryota"/>
</dbReference>
<dbReference type="SUPFAM" id="SSF52087">
    <property type="entry name" value="CRAL/TRIO domain"/>
    <property type="match status" value="1"/>
</dbReference>
<dbReference type="OrthoDB" id="43460at2759"/>
<dbReference type="InterPro" id="IPR001251">
    <property type="entry name" value="CRAL-TRIO_dom"/>
</dbReference>
<dbReference type="InterPro" id="IPR052432">
    <property type="entry name" value="PITP/CRAL-TRIO"/>
</dbReference>
<dbReference type="PROSITE" id="PS50191">
    <property type="entry name" value="CRAL_TRIO"/>
    <property type="match status" value="1"/>
</dbReference>
<dbReference type="InParanoid" id="V5FVA7"/>
<dbReference type="SMART" id="SM00516">
    <property type="entry name" value="SEC14"/>
    <property type="match status" value="1"/>
</dbReference>
<dbReference type="EMBL" id="BAUL01000145">
    <property type="protein sequence ID" value="GAD95993.1"/>
    <property type="molecule type" value="Genomic_DNA"/>
</dbReference>
<feature type="region of interest" description="Disordered" evidence="1">
    <location>
        <begin position="40"/>
        <end position="97"/>
    </location>
</feature>
<evidence type="ECO:0000313" key="4">
    <source>
        <dbReference type="Proteomes" id="UP000018001"/>
    </source>
</evidence>
<dbReference type="InterPro" id="IPR036865">
    <property type="entry name" value="CRAL-TRIO_dom_sf"/>
</dbReference>